<evidence type="ECO:0000313" key="3">
    <source>
        <dbReference type="Proteomes" id="UP000297385"/>
    </source>
</evidence>
<evidence type="ECO:0008006" key="4">
    <source>
        <dbReference type="Google" id="ProtNLM"/>
    </source>
</evidence>
<feature type="coiled-coil region" evidence="1">
    <location>
        <begin position="321"/>
        <end position="405"/>
    </location>
</feature>
<dbReference type="EMBL" id="SNVI01000001">
    <property type="protein sequence ID" value="TFE47005.1"/>
    <property type="molecule type" value="Genomic_DNA"/>
</dbReference>
<dbReference type="SUPFAM" id="SSF52540">
    <property type="entry name" value="P-loop containing nucleoside triphosphate hydrolases"/>
    <property type="match status" value="1"/>
</dbReference>
<keyword evidence="1" id="KW-0175">Coiled coil</keyword>
<sequence length="586" mass="66885">MKSLRFIKLWLVSETERSAYRVNFDSNKTLLVGKNHTGKSTLVKHIFRTLGCETKGKSDRWDSLALSALQFSLDGHTYTAFRHVNVYALRDDTSQSLKATTSYREWSGILADLFDFRLMLPTHQDTLSQATPPYLFLPFYMDQDSSWIQQWSSFDKLSQFSNWKKPLVAYTTGQRPNGYYTAKFHESRAKDAAAKTRNELDVMSVALARVKKSLPRPVVRIDTNVFRKEIADLIHNSTFLKSEQESARKKVFELAAQKQTLGSQITAARTALRDLEGDLKYLTESETHPTLTCPTCGSIHENGFPVRLELIEDASTLRTVVAELEMDMRGVEQRLSENERNLNRLKRTAQEIESTLKVKKGALRLQDIVNSQSVHVVQGAFRKDIEELSRDLSRQESDARSFKEEVARYDVPERTKEINEFYSERIQLFAGELEVQDLREDVKKKPEASISATGSALPRSLLAYLFAVLHTAKESGNGHRFPVVVDSPNQQGQDNEHLMQMLRFIEKRAPADQQLILAVEEMPLNFQFAGEIVRLDKPFALLDPERYEPVREELSDLVASVQKAIDARIEATNGKRAEMDVWNSLI</sequence>
<dbReference type="Proteomes" id="UP000297385">
    <property type="component" value="Unassembled WGS sequence"/>
</dbReference>
<evidence type="ECO:0000256" key="1">
    <source>
        <dbReference type="SAM" id="Coils"/>
    </source>
</evidence>
<protein>
    <recommendedName>
        <fullName evidence="4">Rad50/SbcC-type AAA domain-containing protein</fullName>
    </recommendedName>
</protein>
<dbReference type="InterPro" id="IPR027417">
    <property type="entry name" value="P-loop_NTPase"/>
</dbReference>
<accession>A0A4Y8NBE7</accession>
<evidence type="ECO:0000313" key="2">
    <source>
        <dbReference type="EMBL" id="TFE47005.1"/>
    </source>
</evidence>
<dbReference type="Gene3D" id="1.10.287.510">
    <property type="entry name" value="Helix hairpin bin"/>
    <property type="match status" value="1"/>
</dbReference>
<dbReference type="AlphaFoldDB" id="A0A4Y8NBE7"/>
<proteinExistence type="predicted"/>
<organism evidence="2 3">
    <name type="scientific">Paraburkholderia dipogonis</name>
    <dbReference type="NCBI Taxonomy" id="1211383"/>
    <lineage>
        <taxon>Bacteria</taxon>
        <taxon>Pseudomonadati</taxon>
        <taxon>Pseudomonadota</taxon>
        <taxon>Betaproteobacteria</taxon>
        <taxon>Burkholderiales</taxon>
        <taxon>Burkholderiaceae</taxon>
        <taxon>Paraburkholderia</taxon>
    </lineage>
</organism>
<reference evidence="2 3" key="1">
    <citation type="submission" date="2019-03" db="EMBL/GenBank/DDBJ databases">
        <title>Complete Genome Sequence of Paraburkholderia dipogonis ICMP 19430T, a Nitrogen-fixing Symbiont of the South African Invasive Legume Dipogon lignosus in New Zealand.</title>
        <authorList>
            <person name="De Meyer S.E."/>
        </authorList>
    </citation>
    <scope>NUCLEOTIDE SEQUENCE [LARGE SCALE GENOMIC DNA]</scope>
    <source>
        <strain evidence="2 3">ICMP 19430</strain>
    </source>
</reference>
<dbReference type="Gene3D" id="3.40.50.300">
    <property type="entry name" value="P-loop containing nucleotide triphosphate hydrolases"/>
    <property type="match status" value="1"/>
</dbReference>
<gene>
    <name evidence="2" type="ORF">E2553_19405</name>
</gene>
<name>A0A4Y8NBE7_9BURK</name>
<comment type="caution">
    <text evidence="2">The sequence shown here is derived from an EMBL/GenBank/DDBJ whole genome shotgun (WGS) entry which is preliminary data.</text>
</comment>